<dbReference type="EMBL" id="JBHLXG010000038">
    <property type="protein sequence ID" value="MFC0229398.1"/>
    <property type="molecule type" value="Genomic_DNA"/>
</dbReference>
<dbReference type="InterPro" id="IPR032710">
    <property type="entry name" value="NTF2-like_dom_sf"/>
</dbReference>
<comment type="caution">
    <text evidence="2">The sequence shown here is derived from an EMBL/GenBank/DDBJ whole genome shotgun (WGS) entry which is preliminary data.</text>
</comment>
<evidence type="ECO:0000313" key="3">
    <source>
        <dbReference type="Proteomes" id="UP001589792"/>
    </source>
</evidence>
<dbReference type="InterPro" id="IPR037401">
    <property type="entry name" value="SnoaL-like"/>
</dbReference>
<dbReference type="Proteomes" id="UP001589792">
    <property type="component" value="Unassembled WGS sequence"/>
</dbReference>
<reference evidence="2 3" key="1">
    <citation type="submission" date="2024-09" db="EMBL/GenBank/DDBJ databases">
        <authorList>
            <person name="Sun Q."/>
            <person name="Mori K."/>
        </authorList>
    </citation>
    <scope>NUCLEOTIDE SEQUENCE [LARGE SCALE GENOMIC DNA]</scope>
    <source>
        <strain evidence="2 3">CCM 8626</strain>
    </source>
</reference>
<proteinExistence type="predicted"/>
<keyword evidence="3" id="KW-1185">Reference proteome</keyword>
<evidence type="ECO:0000313" key="2">
    <source>
        <dbReference type="EMBL" id="MFC0229398.1"/>
    </source>
</evidence>
<gene>
    <name evidence="2" type="ORF">ACFFJ3_23355</name>
</gene>
<dbReference type="RefSeq" id="WP_380680570.1">
    <property type="nucleotide sequence ID" value="NZ_CP173186.1"/>
</dbReference>
<dbReference type="Gene3D" id="3.10.450.50">
    <property type="match status" value="1"/>
</dbReference>
<feature type="domain" description="SnoaL-like" evidence="1">
    <location>
        <begin position="13"/>
        <end position="112"/>
    </location>
</feature>
<accession>A0ABV6EK68</accession>
<protein>
    <submittedName>
        <fullName evidence="2">Nuclear transport factor 2 family protein</fullName>
    </submittedName>
</protein>
<evidence type="ECO:0000259" key="1">
    <source>
        <dbReference type="Pfam" id="PF12680"/>
    </source>
</evidence>
<name>A0ABV6EK68_9GAMM</name>
<dbReference type="SUPFAM" id="SSF54427">
    <property type="entry name" value="NTF2-like"/>
    <property type="match status" value="1"/>
</dbReference>
<organism evidence="2 3">
    <name type="scientific">Serratia aquatilis</name>
    <dbReference type="NCBI Taxonomy" id="1737515"/>
    <lineage>
        <taxon>Bacteria</taxon>
        <taxon>Pseudomonadati</taxon>
        <taxon>Pseudomonadota</taxon>
        <taxon>Gammaproteobacteria</taxon>
        <taxon>Enterobacterales</taxon>
        <taxon>Yersiniaceae</taxon>
        <taxon>Serratia</taxon>
    </lineage>
</organism>
<sequence>MGTSETLMTRFSQLYTSLDDAALDSLYEVYHCSIQFIDPLGEHRGLKALDNYFRQLLTNVSYCHFSLTDVQYDENQAAVCWQMKYAHPRLERGRELTLEGISRLRFADQRIIYQRDYYDMGAMLYEHIPLLGKIVLGIKRRMQ</sequence>
<dbReference type="Pfam" id="PF12680">
    <property type="entry name" value="SnoaL_2"/>
    <property type="match status" value="1"/>
</dbReference>